<dbReference type="Pfam" id="PF13785">
    <property type="entry name" value="DUF4178"/>
    <property type="match status" value="1"/>
</dbReference>
<keyword evidence="1" id="KW-0472">Membrane</keyword>
<reference evidence="3 4" key="1">
    <citation type="submission" date="2020-10" db="EMBL/GenBank/DDBJ databases">
        <title>Complete genome sequence of Paludibaculum fermentans P105T, a facultatively anaerobic acidobacterium capable of dissimilatory Fe(III) reduction.</title>
        <authorList>
            <person name="Dedysh S.N."/>
            <person name="Beletsky A.V."/>
            <person name="Kulichevskaya I.S."/>
            <person name="Mardanov A.V."/>
            <person name="Ravin N.V."/>
        </authorList>
    </citation>
    <scope>NUCLEOTIDE SEQUENCE [LARGE SCALE GENOMIC DNA]</scope>
    <source>
        <strain evidence="3 4">P105</strain>
    </source>
</reference>
<dbReference type="AlphaFoldDB" id="A0A7S7NXY2"/>
<feature type="transmembrane region" description="Helical" evidence="1">
    <location>
        <begin position="243"/>
        <end position="261"/>
    </location>
</feature>
<dbReference type="EMBL" id="CP063849">
    <property type="protein sequence ID" value="QOY91846.1"/>
    <property type="molecule type" value="Genomic_DNA"/>
</dbReference>
<proteinExistence type="predicted"/>
<evidence type="ECO:0000259" key="2">
    <source>
        <dbReference type="Pfam" id="PF13785"/>
    </source>
</evidence>
<protein>
    <submittedName>
        <fullName evidence="3">DUF4178 domain-containing protein</fullName>
    </submittedName>
</protein>
<evidence type="ECO:0000313" key="4">
    <source>
        <dbReference type="Proteomes" id="UP000593892"/>
    </source>
</evidence>
<dbReference type="InterPro" id="IPR025235">
    <property type="entry name" value="DUF4178"/>
</dbReference>
<feature type="domain" description="DUF4178" evidence="2">
    <location>
        <begin position="67"/>
        <end position="203"/>
    </location>
</feature>
<keyword evidence="4" id="KW-1185">Reference proteome</keyword>
<keyword evidence="1" id="KW-1133">Transmembrane helix</keyword>
<name>A0A7S7NXY2_PALFE</name>
<dbReference type="KEGG" id="pfer:IRI77_18460"/>
<dbReference type="Proteomes" id="UP000593892">
    <property type="component" value="Chromosome"/>
</dbReference>
<evidence type="ECO:0000313" key="3">
    <source>
        <dbReference type="EMBL" id="QOY91846.1"/>
    </source>
</evidence>
<dbReference type="RefSeq" id="WP_194453500.1">
    <property type="nucleotide sequence ID" value="NZ_CP063849.1"/>
</dbReference>
<sequence>MVAPSRVPKPKAINCPNCGGNIELRGFAHTRSAVCVQCCTIIDPTTPELQILQQFDERLRVRPLIPLGTRGKYRGIPYEVIGFQVRCINSDGVEYSWHEYLLFNPFKGFRYLTQYDGHWNDVLTVHGLPSFTTLGGRKAVNYNNVNYKHFQNAVARTAFVMGEFPWAVRVGETNTVDDYVSAPYMMSSEQTEGEVNWSFGTYILGAEIEQAFQLKTKLPAPRGVYANQPSPFQDKVRASWRTFMLLCLGWAALMAFFTFSASNRVIFDQNFHFAQAVPGEHSFVTQPFEVPGKGNVEIELTTDLKNNWAYFSLALLREDGAQGFDFGREVSYYSGRDSDGSWSEGKAKDSVILPRVPAGRYYLRIEPEMDAQASATAASGMTMNYEVTVRRDVPTTWLFWLALPLLLIPPIVTSIRAMAFEGRRWSESDYAPGSSSSSGDDD</sequence>
<accession>A0A7S7NXY2</accession>
<gene>
    <name evidence="3" type="ORF">IRI77_18460</name>
</gene>
<organism evidence="3 4">
    <name type="scientific">Paludibaculum fermentans</name>
    <dbReference type="NCBI Taxonomy" id="1473598"/>
    <lineage>
        <taxon>Bacteria</taxon>
        <taxon>Pseudomonadati</taxon>
        <taxon>Acidobacteriota</taxon>
        <taxon>Terriglobia</taxon>
        <taxon>Bryobacterales</taxon>
        <taxon>Bryobacteraceae</taxon>
        <taxon>Paludibaculum</taxon>
    </lineage>
</organism>
<keyword evidence="1" id="KW-0812">Transmembrane</keyword>
<evidence type="ECO:0000256" key="1">
    <source>
        <dbReference type="SAM" id="Phobius"/>
    </source>
</evidence>
<feature type="transmembrane region" description="Helical" evidence="1">
    <location>
        <begin position="397"/>
        <end position="419"/>
    </location>
</feature>